<evidence type="ECO:0000256" key="4">
    <source>
        <dbReference type="ARBA" id="ARBA00023163"/>
    </source>
</evidence>
<sequence length="423" mass="48253">MLSVQLHHQTGGGVFFLLPPCYRSHSQQSSTPGAVFSPDMIGEAVADRTIELLRLTNSGTQCWQDWLLFADIFFFLMKSGCIDFLDFVDKLASRVANSDQQILRSNHVTWLLAQIIRIEIVMNTLSSDPRKVETTRKIISFHKEDKSLDANNVGPQSILLDFISSSQTLRIWSFNTSIREHLNSDQLQKGKQIDEWWKQVSKASGERMIDFMNLDERATGMFWVLSFTMAQPACEAVMNWFTSAGMADLIQGPNMQPNERIMMMRETYPLSMTLLSGLSINLCLKLAFQLEETIFLGQTLTQRSPSILSKSGVSLLLLEILNYRLLPLYSFVYPNVVFRYHGKSKALMYDVTKIISMIKGKRGEHRLFRLAENLCMNLILSLKDFFFVKKELKGPTEFTETLNRITIISLAITIKTRGIAEKS</sequence>
<keyword evidence="5" id="KW-0539">Nucleus</keyword>
<dbReference type="GO" id="GO:0016592">
    <property type="term" value="C:mediator complex"/>
    <property type="evidence" value="ECO:0007669"/>
    <property type="project" value="TreeGrafter"/>
</dbReference>
<comment type="similarity">
    <text evidence="2">Belongs to the Mediator complex subunit 23 family.</text>
</comment>
<dbReference type="GO" id="GO:0005667">
    <property type="term" value="C:transcription regulator complex"/>
    <property type="evidence" value="ECO:0007669"/>
    <property type="project" value="TreeGrafter"/>
</dbReference>
<keyword evidence="4" id="KW-0804">Transcription</keyword>
<evidence type="ECO:0000256" key="5">
    <source>
        <dbReference type="ARBA" id="ARBA00023242"/>
    </source>
</evidence>
<name>A0AAV5EHE5_ELECO</name>
<gene>
    <name evidence="6" type="primary">gb09716</name>
    <name evidence="6" type="ORF">PR202_gb09716</name>
</gene>
<dbReference type="EMBL" id="BQKI01000075">
    <property type="protein sequence ID" value="GJN22173.1"/>
    <property type="molecule type" value="Genomic_DNA"/>
</dbReference>
<accession>A0AAV5EHE5</accession>
<reference evidence="6" key="2">
    <citation type="submission" date="2021-12" db="EMBL/GenBank/DDBJ databases">
        <title>Resequencing data analysis of finger millet.</title>
        <authorList>
            <person name="Hatakeyama M."/>
            <person name="Aluri S."/>
            <person name="Balachadran M.T."/>
            <person name="Sivarajan S.R."/>
            <person name="Poveda L."/>
            <person name="Shimizu-Inatsugi R."/>
            <person name="Schlapbach R."/>
            <person name="Sreeman S.M."/>
            <person name="Shimizu K.K."/>
        </authorList>
    </citation>
    <scope>NUCLEOTIDE SEQUENCE</scope>
</reference>
<keyword evidence="3" id="KW-0805">Transcription regulation</keyword>
<keyword evidence="7" id="KW-1185">Reference proteome</keyword>
<evidence type="ECO:0000256" key="2">
    <source>
        <dbReference type="ARBA" id="ARBA00010222"/>
    </source>
</evidence>
<dbReference type="InterPro" id="IPR021629">
    <property type="entry name" value="Mediator_Med23"/>
</dbReference>
<evidence type="ECO:0008006" key="8">
    <source>
        <dbReference type="Google" id="ProtNLM"/>
    </source>
</evidence>
<evidence type="ECO:0000313" key="6">
    <source>
        <dbReference type="EMBL" id="GJN22173.1"/>
    </source>
</evidence>
<dbReference type="AlphaFoldDB" id="A0AAV5EHE5"/>
<comment type="subcellular location">
    <subcellularLocation>
        <location evidence="1">Nucleus</location>
    </subcellularLocation>
</comment>
<evidence type="ECO:0000256" key="3">
    <source>
        <dbReference type="ARBA" id="ARBA00023015"/>
    </source>
</evidence>
<dbReference type="PANTHER" id="PTHR12691:SF10">
    <property type="entry name" value="MEDIATOR OF RNA POLYMERASE II TRANSCRIPTION SUBUNIT 23"/>
    <property type="match status" value="1"/>
</dbReference>
<dbReference type="PANTHER" id="PTHR12691">
    <property type="entry name" value="MEDIATOR OF RNA POLYMERASE II TRANSCRIPTION SUBUNIT 23"/>
    <property type="match status" value="1"/>
</dbReference>
<evidence type="ECO:0000313" key="7">
    <source>
        <dbReference type="Proteomes" id="UP001054889"/>
    </source>
</evidence>
<reference evidence="6" key="1">
    <citation type="journal article" date="2018" name="DNA Res.">
        <title>Multiple hybrid de novo genome assembly of finger millet, an orphan allotetraploid crop.</title>
        <authorList>
            <person name="Hatakeyama M."/>
            <person name="Aluri S."/>
            <person name="Balachadran M.T."/>
            <person name="Sivarajan S.R."/>
            <person name="Patrignani A."/>
            <person name="Gruter S."/>
            <person name="Poveda L."/>
            <person name="Shimizu-Inatsugi R."/>
            <person name="Baeten J."/>
            <person name="Francoijs K.J."/>
            <person name="Nataraja K.N."/>
            <person name="Reddy Y.A.N."/>
            <person name="Phadnis S."/>
            <person name="Ravikumar R.L."/>
            <person name="Schlapbach R."/>
            <person name="Sreeman S.M."/>
            <person name="Shimizu K.K."/>
        </authorList>
    </citation>
    <scope>NUCLEOTIDE SEQUENCE</scope>
</reference>
<evidence type="ECO:0000256" key="1">
    <source>
        <dbReference type="ARBA" id="ARBA00004123"/>
    </source>
</evidence>
<organism evidence="6 7">
    <name type="scientific">Eleusine coracana subsp. coracana</name>
    <dbReference type="NCBI Taxonomy" id="191504"/>
    <lineage>
        <taxon>Eukaryota</taxon>
        <taxon>Viridiplantae</taxon>
        <taxon>Streptophyta</taxon>
        <taxon>Embryophyta</taxon>
        <taxon>Tracheophyta</taxon>
        <taxon>Spermatophyta</taxon>
        <taxon>Magnoliopsida</taxon>
        <taxon>Liliopsida</taxon>
        <taxon>Poales</taxon>
        <taxon>Poaceae</taxon>
        <taxon>PACMAD clade</taxon>
        <taxon>Chloridoideae</taxon>
        <taxon>Cynodonteae</taxon>
        <taxon>Eleusininae</taxon>
        <taxon>Eleusine</taxon>
    </lineage>
</organism>
<proteinExistence type="inferred from homology"/>
<comment type="caution">
    <text evidence="6">The sequence shown here is derived from an EMBL/GenBank/DDBJ whole genome shotgun (WGS) entry which is preliminary data.</text>
</comment>
<dbReference type="GO" id="GO:0006357">
    <property type="term" value="P:regulation of transcription by RNA polymerase II"/>
    <property type="evidence" value="ECO:0007669"/>
    <property type="project" value="TreeGrafter"/>
</dbReference>
<dbReference type="Proteomes" id="UP001054889">
    <property type="component" value="Unassembled WGS sequence"/>
</dbReference>
<dbReference type="GO" id="GO:0010628">
    <property type="term" value="P:positive regulation of gene expression"/>
    <property type="evidence" value="ECO:0007669"/>
    <property type="project" value="TreeGrafter"/>
</dbReference>
<protein>
    <recommendedName>
        <fullName evidence="8">Mediator of RNA polymerase II transcription subunit 23</fullName>
    </recommendedName>
</protein>